<reference evidence="2" key="1">
    <citation type="submission" date="2017-07" db="EMBL/GenBank/DDBJ databases">
        <title>Taro Niue Genome Assembly and Annotation.</title>
        <authorList>
            <person name="Atibalentja N."/>
            <person name="Keating K."/>
            <person name="Fields C.J."/>
        </authorList>
    </citation>
    <scope>NUCLEOTIDE SEQUENCE</scope>
    <source>
        <strain evidence="2">Niue_2</strain>
        <tissue evidence="2">Leaf</tissue>
    </source>
</reference>
<evidence type="ECO:0000256" key="1">
    <source>
        <dbReference type="SAM" id="MobiDB-lite"/>
    </source>
</evidence>
<feature type="region of interest" description="Disordered" evidence="1">
    <location>
        <begin position="1"/>
        <end position="33"/>
    </location>
</feature>
<organism evidence="2 3">
    <name type="scientific">Colocasia esculenta</name>
    <name type="common">Wild taro</name>
    <name type="synonym">Arum esculentum</name>
    <dbReference type="NCBI Taxonomy" id="4460"/>
    <lineage>
        <taxon>Eukaryota</taxon>
        <taxon>Viridiplantae</taxon>
        <taxon>Streptophyta</taxon>
        <taxon>Embryophyta</taxon>
        <taxon>Tracheophyta</taxon>
        <taxon>Spermatophyta</taxon>
        <taxon>Magnoliopsida</taxon>
        <taxon>Liliopsida</taxon>
        <taxon>Araceae</taxon>
        <taxon>Aroideae</taxon>
        <taxon>Colocasieae</taxon>
        <taxon>Colocasia</taxon>
    </lineage>
</organism>
<dbReference type="EMBL" id="NMUH01001751">
    <property type="protein sequence ID" value="MQL95096.1"/>
    <property type="molecule type" value="Genomic_DNA"/>
</dbReference>
<evidence type="ECO:0000313" key="3">
    <source>
        <dbReference type="Proteomes" id="UP000652761"/>
    </source>
</evidence>
<feature type="region of interest" description="Disordered" evidence="1">
    <location>
        <begin position="241"/>
        <end position="267"/>
    </location>
</feature>
<dbReference type="AlphaFoldDB" id="A0A843VJ04"/>
<comment type="caution">
    <text evidence="2">The sequence shown here is derived from an EMBL/GenBank/DDBJ whole genome shotgun (WGS) entry which is preliminary data.</text>
</comment>
<gene>
    <name evidence="2" type="ORF">Taro_027763</name>
</gene>
<name>A0A843VJ04_COLES</name>
<feature type="region of interest" description="Disordered" evidence="1">
    <location>
        <begin position="125"/>
        <end position="164"/>
    </location>
</feature>
<sequence length="290" mass="30874">MITAHQSGFTPPQESPFLSAPESRLSSWGGKKGKTERGFINDPGCRRYCFVHLSSSPLSVASPLFPATSQPLAAPVLVPVVDSRVSSTILLRLPPFMAARSSRRTVSFNILASCSSGDGGGLRFPFSAGPASENGEGSGTLARKRGKPKGSKKKKKKKRIDEGDAVADEPLASGFVEAGFSPRENGHPVKEVRFSPAASRSVVETVCESSVVEQEVSEGSQVSCVSFAELRQRNVNGVGLGDASVEEETTTRESGTGQWRPASNGGVTMLKKEESLDWNKVIAEHPDILE</sequence>
<evidence type="ECO:0000313" key="2">
    <source>
        <dbReference type="EMBL" id="MQL95096.1"/>
    </source>
</evidence>
<accession>A0A843VJ04</accession>
<dbReference type="Proteomes" id="UP000652761">
    <property type="component" value="Unassembled WGS sequence"/>
</dbReference>
<feature type="compositionally biased region" description="Polar residues" evidence="1">
    <location>
        <begin position="1"/>
        <end position="12"/>
    </location>
</feature>
<feature type="compositionally biased region" description="Basic residues" evidence="1">
    <location>
        <begin position="142"/>
        <end position="158"/>
    </location>
</feature>
<keyword evidence="3" id="KW-1185">Reference proteome</keyword>
<protein>
    <submittedName>
        <fullName evidence="2">Uncharacterized protein</fullName>
    </submittedName>
</protein>
<proteinExistence type="predicted"/>
<feature type="non-terminal residue" evidence="2">
    <location>
        <position position="1"/>
    </location>
</feature>